<dbReference type="Gene3D" id="3.30.1490.20">
    <property type="entry name" value="ATP-grasp fold, A domain"/>
    <property type="match status" value="1"/>
</dbReference>
<comment type="subcellular location">
    <subcellularLocation>
        <location evidence="1">Cytoplasm</location>
    </subcellularLocation>
</comment>
<evidence type="ECO:0000256" key="7">
    <source>
        <dbReference type="ARBA" id="ARBA00022960"/>
    </source>
</evidence>
<feature type="domain" description="ATP-grasp" evidence="10">
    <location>
        <begin position="99"/>
        <end position="303"/>
    </location>
</feature>
<dbReference type="InterPro" id="IPR013815">
    <property type="entry name" value="ATP_grasp_subdomain_1"/>
</dbReference>
<keyword evidence="9" id="KW-0961">Cell wall biogenesis/degradation</keyword>
<dbReference type="AlphaFoldDB" id="A0A382JGI5"/>
<dbReference type="SUPFAM" id="SSF56059">
    <property type="entry name" value="Glutathione synthetase ATP-binding domain-like"/>
    <property type="match status" value="1"/>
</dbReference>
<dbReference type="InterPro" id="IPR011761">
    <property type="entry name" value="ATP-grasp"/>
</dbReference>
<dbReference type="PROSITE" id="PS00844">
    <property type="entry name" value="DALA_DALA_LIGASE_2"/>
    <property type="match status" value="1"/>
</dbReference>
<dbReference type="GO" id="GO:0008360">
    <property type="term" value="P:regulation of cell shape"/>
    <property type="evidence" value="ECO:0007669"/>
    <property type="project" value="UniProtKB-KW"/>
</dbReference>
<proteinExistence type="inferred from homology"/>
<dbReference type="NCBIfam" id="NF002378">
    <property type="entry name" value="PRK01372.1"/>
    <property type="match status" value="1"/>
</dbReference>
<dbReference type="InterPro" id="IPR000291">
    <property type="entry name" value="D-Ala_lig_Van_CS"/>
</dbReference>
<keyword evidence="3" id="KW-0963">Cytoplasm</keyword>
<evidence type="ECO:0000256" key="2">
    <source>
        <dbReference type="ARBA" id="ARBA00010871"/>
    </source>
</evidence>
<evidence type="ECO:0000256" key="9">
    <source>
        <dbReference type="ARBA" id="ARBA00023316"/>
    </source>
</evidence>
<dbReference type="InterPro" id="IPR011127">
    <property type="entry name" value="Dala_Dala_lig_N"/>
</dbReference>
<dbReference type="NCBIfam" id="NF002528">
    <property type="entry name" value="PRK01966.1-4"/>
    <property type="match status" value="1"/>
</dbReference>
<keyword evidence="5" id="KW-0547">Nucleotide-binding</keyword>
<reference evidence="11" key="1">
    <citation type="submission" date="2018-05" db="EMBL/GenBank/DDBJ databases">
        <authorList>
            <person name="Lanie J.A."/>
            <person name="Ng W.-L."/>
            <person name="Kazmierczak K.M."/>
            <person name="Andrzejewski T.M."/>
            <person name="Davidsen T.M."/>
            <person name="Wayne K.J."/>
            <person name="Tettelin H."/>
            <person name="Glass J.I."/>
            <person name="Rusch D."/>
            <person name="Podicherti R."/>
            <person name="Tsui H.-C.T."/>
            <person name="Winkler M.E."/>
        </authorList>
    </citation>
    <scope>NUCLEOTIDE SEQUENCE</scope>
</reference>
<accession>A0A382JGI5</accession>
<feature type="non-terminal residue" evidence="11">
    <location>
        <position position="1"/>
    </location>
</feature>
<keyword evidence="6" id="KW-0067">ATP-binding</keyword>
<dbReference type="GO" id="GO:0005524">
    <property type="term" value="F:ATP binding"/>
    <property type="evidence" value="ECO:0007669"/>
    <property type="project" value="UniProtKB-KW"/>
</dbReference>
<dbReference type="PROSITE" id="PS50975">
    <property type="entry name" value="ATP_GRASP"/>
    <property type="match status" value="1"/>
</dbReference>
<dbReference type="Gene3D" id="3.30.470.20">
    <property type="entry name" value="ATP-grasp fold, B domain"/>
    <property type="match status" value="1"/>
</dbReference>
<organism evidence="11">
    <name type="scientific">marine metagenome</name>
    <dbReference type="NCBI Taxonomy" id="408172"/>
    <lineage>
        <taxon>unclassified sequences</taxon>
        <taxon>metagenomes</taxon>
        <taxon>ecological metagenomes</taxon>
    </lineage>
</organism>
<comment type="similarity">
    <text evidence="2">Belongs to the D-alanine--D-alanine ligase family.</text>
</comment>
<dbReference type="PANTHER" id="PTHR23132:SF23">
    <property type="entry name" value="D-ALANINE--D-ALANINE LIGASE B"/>
    <property type="match status" value="1"/>
</dbReference>
<sequence length="310" mass="33224">PVVAVVCGGPSAEAEVSRVSGKCVAEALRTTYANVSLMELEEFVGGGLGAEFADVVFPTFHGPPGEDGTFQGFLEVQKIPYVGCDVTSSACAMDKVIAKQLFRSRGLLVADEVVVYKRDGADVGAQRVVDTLGQDVVIKPSSQGSGLGVVFGKDTAELAPAIEQAFAFDDRVLVEQRIEGKEITVAVLERGGNPEALPVVEITTPEGSWYDYEHRYTEGLADHIMPAPLPEEQYSRTQEVAVLAFESLGCRDLSRADFVVPERGEPIILEVNTMPGMTPTSLFPDAAREAGISFEELVALLVERAVSRKS</sequence>
<evidence type="ECO:0000256" key="4">
    <source>
        <dbReference type="ARBA" id="ARBA00022598"/>
    </source>
</evidence>
<dbReference type="Pfam" id="PF01820">
    <property type="entry name" value="Dala_Dala_lig_N"/>
    <property type="match status" value="1"/>
</dbReference>
<gene>
    <name evidence="11" type="ORF">METZ01_LOCUS263151</name>
</gene>
<dbReference type="GO" id="GO:0046872">
    <property type="term" value="F:metal ion binding"/>
    <property type="evidence" value="ECO:0007669"/>
    <property type="project" value="InterPro"/>
</dbReference>
<dbReference type="Pfam" id="PF07478">
    <property type="entry name" value="Dala_Dala_lig_C"/>
    <property type="match status" value="1"/>
</dbReference>
<dbReference type="NCBIfam" id="TIGR01205">
    <property type="entry name" value="D_ala_D_alaTIGR"/>
    <property type="match status" value="1"/>
</dbReference>
<dbReference type="EMBL" id="UINC01073710">
    <property type="protein sequence ID" value="SVC10297.1"/>
    <property type="molecule type" value="Genomic_DNA"/>
</dbReference>
<evidence type="ECO:0000256" key="6">
    <source>
        <dbReference type="ARBA" id="ARBA00022840"/>
    </source>
</evidence>
<dbReference type="PANTHER" id="PTHR23132">
    <property type="entry name" value="D-ALANINE--D-ALANINE LIGASE"/>
    <property type="match status" value="1"/>
</dbReference>
<evidence type="ECO:0000256" key="3">
    <source>
        <dbReference type="ARBA" id="ARBA00022490"/>
    </source>
</evidence>
<keyword evidence="8" id="KW-0573">Peptidoglycan synthesis</keyword>
<evidence type="ECO:0000256" key="1">
    <source>
        <dbReference type="ARBA" id="ARBA00004496"/>
    </source>
</evidence>
<dbReference type="GO" id="GO:0008716">
    <property type="term" value="F:D-alanine-D-alanine ligase activity"/>
    <property type="evidence" value="ECO:0007669"/>
    <property type="project" value="InterPro"/>
</dbReference>
<dbReference type="InterPro" id="IPR016185">
    <property type="entry name" value="PreATP-grasp_dom_sf"/>
</dbReference>
<protein>
    <recommendedName>
        <fullName evidence="10">ATP-grasp domain-containing protein</fullName>
    </recommendedName>
</protein>
<keyword evidence="7" id="KW-0133">Cell shape</keyword>
<dbReference type="GO" id="GO:0009252">
    <property type="term" value="P:peptidoglycan biosynthetic process"/>
    <property type="evidence" value="ECO:0007669"/>
    <property type="project" value="UniProtKB-KW"/>
</dbReference>
<dbReference type="Gene3D" id="3.40.50.20">
    <property type="match status" value="1"/>
</dbReference>
<dbReference type="SUPFAM" id="SSF52440">
    <property type="entry name" value="PreATP-grasp domain"/>
    <property type="match status" value="1"/>
</dbReference>
<keyword evidence="4" id="KW-0436">Ligase</keyword>
<dbReference type="GO" id="GO:0005737">
    <property type="term" value="C:cytoplasm"/>
    <property type="evidence" value="ECO:0007669"/>
    <property type="project" value="UniProtKB-SubCell"/>
</dbReference>
<evidence type="ECO:0000313" key="11">
    <source>
        <dbReference type="EMBL" id="SVC10297.1"/>
    </source>
</evidence>
<evidence type="ECO:0000259" key="10">
    <source>
        <dbReference type="PROSITE" id="PS50975"/>
    </source>
</evidence>
<name>A0A382JGI5_9ZZZZ</name>
<dbReference type="HAMAP" id="MF_00047">
    <property type="entry name" value="Dala_Dala_lig"/>
    <property type="match status" value="1"/>
</dbReference>
<evidence type="ECO:0000256" key="8">
    <source>
        <dbReference type="ARBA" id="ARBA00022984"/>
    </source>
</evidence>
<dbReference type="PIRSF" id="PIRSF039102">
    <property type="entry name" value="Ddl/VanB"/>
    <property type="match status" value="1"/>
</dbReference>
<evidence type="ECO:0000256" key="5">
    <source>
        <dbReference type="ARBA" id="ARBA00022741"/>
    </source>
</evidence>
<dbReference type="InterPro" id="IPR005905">
    <property type="entry name" value="D_ala_D_ala"/>
</dbReference>
<dbReference type="InterPro" id="IPR011095">
    <property type="entry name" value="Dala_Dala_lig_C"/>
</dbReference>
<dbReference type="PROSITE" id="PS00843">
    <property type="entry name" value="DALA_DALA_LIGASE_1"/>
    <property type="match status" value="1"/>
</dbReference>
<dbReference type="GO" id="GO:0071555">
    <property type="term" value="P:cell wall organization"/>
    <property type="evidence" value="ECO:0007669"/>
    <property type="project" value="UniProtKB-KW"/>
</dbReference>